<gene>
    <name evidence="5" type="ORF">METZ01_LOCUS82786</name>
</gene>
<dbReference type="InterPro" id="IPR009056">
    <property type="entry name" value="Cyt_c-like_dom"/>
</dbReference>
<dbReference type="GO" id="GO:0020037">
    <property type="term" value="F:heme binding"/>
    <property type="evidence" value="ECO:0007669"/>
    <property type="project" value="InterPro"/>
</dbReference>
<evidence type="ECO:0000256" key="3">
    <source>
        <dbReference type="ARBA" id="ARBA00023004"/>
    </source>
</evidence>
<dbReference type="SUPFAM" id="SSF46626">
    <property type="entry name" value="Cytochrome c"/>
    <property type="match status" value="1"/>
</dbReference>
<dbReference type="GO" id="GO:0009055">
    <property type="term" value="F:electron transfer activity"/>
    <property type="evidence" value="ECO:0007669"/>
    <property type="project" value="InterPro"/>
</dbReference>
<sequence length="108" mass="11746">MSVGKICGSVFLFFALTGSAFSQDPATGLSVYQSKCQRCHGADARGNREISVALDIEFRYLGSAETQALTDLEIRQLIVRGKGKMQRVESMTAPNVRDVIAYLRTLGG</sequence>
<dbReference type="Gene3D" id="1.10.760.10">
    <property type="entry name" value="Cytochrome c-like domain"/>
    <property type="match status" value="1"/>
</dbReference>
<dbReference type="EMBL" id="UINC01006837">
    <property type="protein sequence ID" value="SVA29932.1"/>
    <property type="molecule type" value="Genomic_DNA"/>
</dbReference>
<feature type="domain" description="Cytochrome c" evidence="4">
    <location>
        <begin position="23"/>
        <end position="107"/>
    </location>
</feature>
<accession>A0A381UP39</accession>
<name>A0A381UP39_9ZZZZ</name>
<evidence type="ECO:0000256" key="2">
    <source>
        <dbReference type="ARBA" id="ARBA00022723"/>
    </source>
</evidence>
<reference evidence="5" key="1">
    <citation type="submission" date="2018-05" db="EMBL/GenBank/DDBJ databases">
        <authorList>
            <person name="Lanie J.A."/>
            <person name="Ng W.-L."/>
            <person name="Kazmierczak K.M."/>
            <person name="Andrzejewski T.M."/>
            <person name="Davidsen T.M."/>
            <person name="Wayne K.J."/>
            <person name="Tettelin H."/>
            <person name="Glass J.I."/>
            <person name="Rusch D."/>
            <person name="Podicherti R."/>
            <person name="Tsui H.-C.T."/>
            <person name="Winkler M.E."/>
        </authorList>
    </citation>
    <scope>NUCLEOTIDE SEQUENCE</scope>
</reference>
<evidence type="ECO:0000259" key="4">
    <source>
        <dbReference type="PROSITE" id="PS51007"/>
    </source>
</evidence>
<keyword evidence="1" id="KW-0349">Heme</keyword>
<organism evidence="5">
    <name type="scientific">marine metagenome</name>
    <dbReference type="NCBI Taxonomy" id="408172"/>
    <lineage>
        <taxon>unclassified sequences</taxon>
        <taxon>metagenomes</taxon>
        <taxon>ecological metagenomes</taxon>
    </lineage>
</organism>
<keyword evidence="3" id="KW-0408">Iron</keyword>
<evidence type="ECO:0000313" key="5">
    <source>
        <dbReference type="EMBL" id="SVA29932.1"/>
    </source>
</evidence>
<dbReference type="GO" id="GO:0046872">
    <property type="term" value="F:metal ion binding"/>
    <property type="evidence" value="ECO:0007669"/>
    <property type="project" value="UniProtKB-KW"/>
</dbReference>
<keyword evidence="2" id="KW-0479">Metal-binding</keyword>
<evidence type="ECO:0000256" key="1">
    <source>
        <dbReference type="ARBA" id="ARBA00022617"/>
    </source>
</evidence>
<protein>
    <recommendedName>
        <fullName evidence="4">Cytochrome c domain-containing protein</fullName>
    </recommendedName>
</protein>
<dbReference type="Pfam" id="PF13442">
    <property type="entry name" value="Cytochrome_CBB3"/>
    <property type="match status" value="1"/>
</dbReference>
<proteinExistence type="predicted"/>
<dbReference type="AlphaFoldDB" id="A0A381UP39"/>
<dbReference type="InterPro" id="IPR036909">
    <property type="entry name" value="Cyt_c-like_dom_sf"/>
</dbReference>
<dbReference type="PROSITE" id="PS51007">
    <property type="entry name" value="CYTC"/>
    <property type="match status" value="1"/>
</dbReference>